<proteinExistence type="predicted"/>
<keyword evidence="2" id="KW-0732">Signal</keyword>
<dbReference type="AlphaFoldDB" id="A0AAV4CGK9"/>
<gene>
    <name evidence="3" type="ORF">PoB_005736500</name>
</gene>
<protein>
    <submittedName>
        <fullName evidence="3">Uncharacterized protein</fullName>
    </submittedName>
</protein>
<dbReference type="EMBL" id="BLXT01006265">
    <property type="protein sequence ID" value="GFO30860.1"/>
    <property type="molecule type" value="Genomic_DNA"/>
</dbReference>
<evidence type="ECO:0000256" key="1">
    <source>
        <dbReference type="SAM" id="MobiDB-lite"/>
    </source>
</evidence>
<evidence type="ECO:0000313" key="3">
    <source>
        <dbReference type="EMBL" id="GFO30860.1"/>
    </source>
</evidence>
<reference evidence="3 4" key="1">
    <citation type="journal article" date="2021" name="Elife">
        <title>Chloroplast acquisition without the gene transfer in kleptoplastic sea slugs, Plakobranchus ocellatus.</title>
        <authorList>
            <person name="Maeda T."/>
            <person name="Takahashi S."/>
            <person name="Yoshida T."/>
            <person name="Shimamura S."/>
            <person name="Takaki Y."/>
            <person name="Nagai Y."/>
            <person name="Toyoda A."/>
            <person name="Suzuki Y."/>
            <person name="Arimoto A."/>
            <person name="Ishii H."/>
            <person name="Satoh N."/>
            <person name="Nishiyama T."/>
            <person name="Hasebe M."/>
            <person name="Maruyama T."/>
            <person name="Minagawa J."/>
            <person name="Obokata J."/>
            <person name="Shigenobu S."/>
        </authorList>
    </citation>
    <scope>NUCLEOTIDE SEQUENCE [LARGE SCALE GENOMIC DNA]</scope>
</reference>
<sequence length="315" mass="36088">MQLFAVLCVYVALATAQLQGKHEYDDTKYKQFKREQASFNSSHELKSFDKLNKLKNTLIDGSPNSDGYLQKTSNNFSTNDSLHKPPIFPLPEPQNAQWRQHHPKFRIFHTSILSCLLPSTSSSSLSSLATAAPCAWSWPPLLLKLWSYLSRWWPFYLQNDVAGFEETRFTFSRNVDVNNNFTDKSIENATSRITNSSDNAQENNETHFNQENYVRSKNGNTSKENNNRKEKTFQNIISNNNYASDKFKIPTAVVGHKEKNQSAISHSLTSVFQYHIPTTWSSNSSKPGKHTLGISQHEYSTDDQKKVFFFVRNLA</sequence>
<feature type="region of interest" description="Disordered" evidence="1">
    <location>
        <begin position="196"/>
        <end position="228"/>
    </location>
</feature>
<dbReference type="Proteomes" id="UP000735302">
    <property type="component" value="Unassembled WGS sequence"/>
</dbReference>
<keyword evidence="4" id="KW-1185">Reference proteome</keyword>
<feature type="chain" id="PRO_5043472674" evidence="2">
    <location>
        <begin position="17"/>
        <end position="315"/>
    </location>
</feature>
<name>A0AAV4CGK9_9GAST</name>
<evidence type="ECO:0000313" key="4">
    <source>
        <dbReference type="Proteomes" id="UP000735302"/>
    </source>
</evidence>
<comment type="caution">
    <text evidence="3">The sequence shown here is derived from an EMBL/GenBank/DDBJ whole genome shotgun (WGS) entry which is preliminary data.</text>
</comment>
<accession>A0AAV4CGK9</accession>
<feature type="signal peptide" evidence="2">
    <location>
        <begin position="1"/>
        <end position="16"/>
    </location>
</feature>
<organism evidence="3 4">
    <name type="scientific">Plakobranchus ocellatus</name>
    <dbReference type="NCBI Taxonomy" id="259542"/>
    <lineage>
        <taxon>Eukaryota</taxon>
        <taxon>Metazoa</taxon>
        <taxon>Spiralia</taxon>
        <taxon>Lophotrochozoa</taxon>
        <taxon>Mollusca</taxon>
        <taxon>Gastropoda</taxon>
        <taxon>Heterobranchia</taxon>
        <taxon>Euthyneura</taxon>
        <taxon>Panpulmonata</taxon>
        <taxon>Sacoglossa</taxon>
        <taxon>Placobranchoidea</taxon>
        <taxon>Plakobranchidae</taxon>
        <taxon>Plakobranchus</taxon>
    </lineage>
</organism>
<feature type="compositionally biased region" description="Polar residues" evidence="1">
    <location>
        <begin position="196"/>
        <end position="224"/>
    </location>
</feature>
<evidence type="ECO:0000256" key="2">
    <source>
        <dbReference type="SAM" id="SignalP"/>
    </source>
</evidence>